<protein>
    <recommendedName>
        <fullName evidence="4">FLYWCH-type domain-containing protein</fullName>
    </recommendedName>
</protein>
<dbReference type="Gene3D" id="2.20.25.240">
    <property type="match status" value="2"/>
</dbReference>
<comment type="caution">
    <text evidence="5">The sequence shown here is derived from an EMBL/GenBank/DDBJ whole genome shotgun (WGS) entry which is preliminary data.</text>
</comment>
<proteinExistence type="predicted"/>
<dbReference type="Pfam" id="PF04500">
    <property type="entry name" value="FLYWCH"/>
    <property type="match status" value="2"/>
</dbReference>
<dbReference type="Proteomes" id="UP000625711">
    <property type="component" value="Unassembled WGS sequence"/>
</dbReference>
<feature type="domain" description="FLYWCH-type" evidence="4">
    <location>
        <begin position="66"/>
        <end position="120"/>
    </location>
</feature>
<feature type="domain" description="FLYWCH-type" evidence="4">
    <location>
        <begin position="1"/>
        <end position="51"/>
    </location>
</feature>
<name>A0A834IK26_RHYFE</name>
<evidence type="ECO:0000256" key="2">
    <source>
        <dbReference type="ARBA" id="ARBA00022771"/>
    </source>
</evidence>
<accession>A0A834IK26</accession>
<evidence type="ECO:0000313" key="5">
    <source>
        <dbReference type="EMBL" id="KAF7282362.1"/>
    </source>
</evidence>
<keyword evidence="3" id="KW-0862">Zinc</keyword>
<sequence>MLIFKNFEYRVESKAPDRSRWSCKMKQKIKCKSRLVSAGSTVYVTNFKHNHAPTFEGDLNMLKGQKRPIMVLGQYEYKVERQTTFTNMCWCCVAKEKYKCKARIITFHDNVVIKRRDHNHPPTFKGDCAMEPKSVIISYEPRKTFTRKKVAKTLMRRTSKDDGEVVEYISKYDSD</sequence>
<keyword evidence="6" id="KW-1185">Reference proteome</keyword>
<organism evidence="5 6">
    <name type="scientific">Rhynchophorus ferrugineus</name>
    <name type="common">Red palm weevil</name>
    <name type="synonym">Curculio ferrugineus</name>
    <dbReference type="NCBI Taxonomy" id="354439"/>
    <lineage>
        <taxon>Eukaryota</taxon>
        <taxon>Metazoa</taxon>
        <taxon>Ecdysozoa</taxon>
        <taxon>Arthropoda</taxon>
        <taxon>Hexapoda</taxon>
        <taxon>Insecta</taxon>
        <taxon>Pterygota</taxon>
        <taxon>Neoptera</taxon>
        <taxon>Endopterygota</taxon>
        <taxon>Coleoptera</taxon>
        <taxon>Polyphaga</taxon>
        <taxon>Cucujiformia</taxon>
        <taxon>Curculionidae</taxon>
        <taxon>Dryophthorinae</taxon>
        <taxon>Rhynchophorus</taxon>
    </lineage>
</organism>
<dbReference type="EMBL" id="JAACXV010000176">
    <property type="protein sequence ID" value="KAF7282362.1"/>
    <property type="molecule type" value="Genomic_DNA"/>
</dbReference>
<reference evidence="5" key="1">
    <citation type="submission" date="2020-08" db="EMBL/GenBank/DDBJ databases">
        <title>Genome sequencing and assembly of the red palm weevil Rhynchophorus ferrugineus.</title>
        <authorList>
            <person name="Dias G.B."/>
            <person name="Bergman C.M."/>
            <person name="Manee M."/>
        </authorList>
    </citation>
    <scope>NUCLEOTIDE SEQUENCE</scope>
    <source>
        <strain evidence="5">AA-2017</strain>
        <tissue evidence="5">Whole larva</tissue>
    </source>
</reference>
<gene>
    <name evidence="5" type="ORF">GWI33_002741</name>
</gene>
<evidence type="ECO:0000256" key="3">
    <source>
        <dbReference type="ARBA" id="ARBA00022833"/>
    </source>
</evidence>
<dbReference type="OrthoDB" id="7962512at2759"/>
<evidence type="ECO:0000256" key="1">
    <source>
        <dbReference type="ARBA" id="ARBA00022723"/>
    </source>
</evidence>
<keyword evidence="2" id="KW-0863">Zinc-finger</keyword>
<dbReference type="AlphaFoldDB" id="A0A834IK26"/>
<keyword evidence="1" id="KW-0479">Metal-binding</keyword>
<evidence type="ECO:0000313" key="6">
    <source>
        <dbReference type="Proteomes" id="UP000625711"/>
    </source>
</evidence>
<dbReference type="GO" id="GO:0008270">
    <property type="term" value="F:zinc ion binding"/>
    <property type="evidence" value="ECO:0007669"/>
    <property type="project" value="UniProtKB-KW"/>
</dbReference>
<dbReference type="InterPro" id="IPR007588">
    <property type="entry name" value="Znf_FLYWCH"/>
</dbReference>
<evidence type="ECO:0000259" key="4">
    <source>
        <dbReference type="Pfam" id="PF04500"/>
    </source>
</evidence>